<dbReference type="GO" id="GO:0018996">
    <property type="term" value="P:molting cycle, collagen and cuticulin-based cuticle"/>
    <property type="evidence" value="ECO:0007669"/>
    <property type="project" value="TreeGrafter"/>
</dbReference>
<feature type="transmembrane region" description="Helical" evidence="1">
    <location>
        <begin position="301"/>
        <end position="322"/>
    </location>
</feature>
<feature type="transmembrane region" description="Helical" evidence="1">
    <location>
        <begin position="334"/>
        <end position="360"/>
    </location>
</feature>
<dbReference type="InParanoid" id="G0PNW0"/>
<dbReference type="AlphaFoldDB" id="G0PNW0"/>
<dbReference type="GO" id="GO:0005886">
    <property type="term" value="C:plasma membrane"/>
    <property type="evidence" value="ECO:0007669"/>
    <property type="project" value="TreeGrafter"/>
</dbReference>
<gene>
    <name evidence="2" type="ORF">CAEBREN_31907</name>
</gene>
<sequence length="382" mass="43466">MEQGLDYDKLLLHSDPLVEALKREIELFHGGDQIEIAIQNCPNLTVQANRDRIEMIAQEFENISYSLGGKGTSFWMREYKKYSNLTGSYLNDNRDSWIVGVYEWSQLFAFYKLWSQDFVWTNEADYDTLELKSYRFRIGVHRLSTPTDLVLITEELRGVADRHPDLDIVTYQQSRAIADQLNVILSSTITNDTLAMFCMFCVALIFIPNPICALFITLAMVTIDIGVIGFLSLWSVKLDPISMITIIMSIGFSIEFSAHITHGFVSNENNLSAFDRCVDAMEKLAWPGTENLFSLNHFLNLTFSVVHGSLSTILGVFVLAFIDSYMVLVFFKTISLVLIIGAWHALMLLPILLSICIPIIEKLSDASRKASDRRRKLKENKN</sequence>
<evidence type="ECO:0008006" key="4">
    <source>
        <dbReference type="Google" id="ProtNLM"/>
    </source>
</evidence>
<keyword evidence="1" id="KW-0812">Transmembrane</keyword>
<dbReference type="PANTHER" id="PTHR10796:SF91">
    <property type="entry name" value="SSD DOMAIN-CONTAINING PROTEIN"/>
    <property type="match status" value="1"/>
</dbReference>
<reference evidence="3" key="1">
    <citation type="submission" date="2011-07" db="EMBL/GenBank/DDBJ databases">
        <authorList>
            <consortium name="Caenorhabditis brenneri Sequencing and Analysis Consortium"/>
            <person name="Wilson R.K."/>
        </authorList>
    </citation>
    <scope>NUCLEOTIDE SEQUENCE [LARGE SCALE GENOMIC DNA]</scope>
    <source>
        <strain evidence="3">PB2801</strain>
    </source>
</reference>
<feature type="transmembrane region" description="Helical" evidence="1">
    <location>
        <begin position="213"/>
        <end position="234"/>
    </location>
</feature>
<accession>G0PNW0</accession>
<dbReference type="Gene3D" id="1.20.1640.10">
    <property type="entry name" value="Multidrug efflux transporter AcrB transmembrane domain"/>
    <property type="match status" value="1"/>
</dbReference>
<dbReference type="GO" id="GO:0030659">
    <property type="term" value="C:cytoplasmic vesicle membrane"/>
    <property type="evidence" value="ECO:0007669"/>
    <property type="project" value="TreeGrafter"/>
</dbReference>
<evidence type="ECO:0000313" key="2">
    <source>
        <dbReference type="EMBL" id="EGT46100.1"/>
    </source>
</evidence>
<keyword evidence="3" id="KW-1185">Reference proteome</keyword>
<feature type="non-terminal residue" evidence="2">
    <location>
        <position position="382"/>
    </location>
</feature>
<dbReference type="Proteomes" id="UP000008068">
    <property type="component" value="Unassembled WGS sequence"/>
</dbReference>
<evidence type="ECO:0000256" key="1">
    <source>
        <dbReference type="SAM" id="Phobius"/>
    </source>
</evidence>
<feature type="transmembrane region" description="Helical" evidence="1">
    <location>
        <begin position="241"/>
        <end position="260"/>
    </location>
</feature>
<dbReference type="OrthoDB" id="6510177at2759"/>
<organism evidence="3">
    <name type="scientific">Caenorhabditis brenneri</name>
    <name type="common">Nematode worm</name>
    <dbReference type="NCBI Taxonomy" id="135651"/>
    <lineage>
        <taxon>Eukaryota</taxon>
        <taxon>Metazoa</taxon>
        <taxon>Ecdysozoa</taxon>
        <taxon>Nematoda</taxon>
        <taxon>Chromadorea</taxon>
        <taxon>Rhabditida</taxon>
        <taxon>Rhabditina</taxon>
        <taxon>Rhabditomorpha</taxon>
        <taxon>Rhabditoidea</taxon>
        <taxon>Rhabditidae</taxon>
        <taxon>Peloderinae</taxon>
        <taxon>Caenorhabditis</taxon>
    </lineage>
</organism>
<dbReference type="EMBL" id="GL382463">
    <property type="protein sequence ID" value="EGT46100.1"/>
    <property type="molecule type" value="Genomic_DNA"/>
</dbReference>
<protein>
    <recommendedName>
        <fullName evidence="4">SSD domain-containing protein</fullName>
    </recommendedName>
</protein>
<dbReference type="eggNOG" id="KOG1934">
    <property type="taxonomic scope" value="Eukaryota"/>
</dbReference>
<keyword evidence="1" id="KW-1133">Transmembrane helix</keyword>
<dbReference type="PANTHER" id="PTHR10796">
    <property type="entry name" value="PATCHED-RELATED"/>
    <property type="match status" value="1"/>
</dbReference>
<name>G0PNW0_CAEBE</name>
<dbReference type="SUPFAM" id="SSF82866">
    <property type="entry name" value="Multidrug efflux transporter AcrB transmembrane domain"/>
    <property type="match status" value="1"/>
</dbReference>
<keyword evidence="1" id="KW-0472">Membrane</keyword>
<dbReference type="STRING" id="135651.G0PNW0"/>
<dbReference type="InterPro" id="IPR051697">
    <property type="entry name" value="Patched_domain-protein"/>
</dbReference>
<evidence type="ECO:0000313" key="3">
    <source>
        <dbReference type="Proteomes" id="UP000008068"/>
    </source>
</evidence>
<proteinExistence type="predicted"/>
<dbReference type="GO" id="GO:0006897">
    <property type="term" value="P:endocytosis"/>
    <property type="evidence" value="ECO:0007669"/>
    <property type="project" value="TreeGrafter"/>
</dbReference>
<dbReference type="HOGENOM" id="CLU_002359_1_1_1"/>
<feature type="transmembrane region" description="Helical" evidence="1">
    <location>
        <begin position="183"/>
        <end position="207"/>
    </location>
</feature>